<sequence length="464" mass="50699">MHLIHTTVVGVLLTLSLSVFAGTAVEQRIIDEALTPLYSPHRAATSTGKVIPEHRFDDAKVCSGCHSDIYREWRSSMMSHSWDDPIYRALLSRASKASDGALDSFCTGCHTPTGLMTGQVTRADNQSPPSVNNPETDLPGVDCESCHNISAISGIDNGSYVMNDAGEKRVKYGPRQNAQSPYHETAFSPLHTESAMCATCHNVTHPLNGVPIERTYDEWFESPYRTAGIGCQDCHMKPVQGNSAIMGPERADRATHWFAGGNTTLLEHFGHQENAKRARALLQSSATIELIDPPTSLTAGQRTTLSLKITNTGAGHKLPTGFPEGREVWVDIKLSDANGKVFYRSGAIKNGKTEPNTKNFMVKLGDKNGKKVEVEVWRVTHIMSDNRILPKGHALVDYAIDIPADVQGPVAVNASVNYWPFSQAFVDNLLGKNKLTVKVETIVSLAKSFKITPTKSSPERLAKH</sequence>
<comment type="caution">
    <text evidence="3">The sequence shown here is derived from an EMBL/GenBank/DDBJ whole genome shotgun (WGS) entry which is preliminary data.</text>
</comment>
<name>A0ABV7HNI5_9GAMM</name>
<gene>
    <name evidence="3" type="ORF">ACFOEB_02965</name>
</gene>
<evidence type="ECO:0000256" key="1">
    <source>
        <dbReference type="SAM" id="SignalP"/>
    </source>
</evidence>
<keyword evidence="4" id="KW-1185">Reference proteome</keyword>
<evidence type="ECO:0000259" key="2">
    <source>
        <dbReference type="Pfam" id="PF13435"/>
    </source>
</evidence>
<dbReference type="SUPFAM" id="SSF48695">
    <property type="entry name" value="Multiheme cytochromes"/>
    <property type="match status" value="1"/>
</dbReference>
<organism evidence="3 4">
    <name type="scientific">Gilvimarinus japonicus</name>
    <dbReference type="NCBI Taxonomy" id="1796469"/>
    <lineage>
        <taxon>Bacteria</taxon>
        <taxon>Pseudomonadati</taxon>
        <taxon>Pseudomonadota</taxon>
        <taxon>Gammaproteobacteria</taxon>
        <taxon>Cellvibrionales</taxon>
        <taxon>Cellvibrionaceae</taxon>
        <taxon>Gilvimarinus</taxon>
    </lineage>
</organism>
<dbReference type="EMBL" id="JBHRTL010000004">
    <property type="protein sequence ID" value="MFC3154148.1"/>
    <property type="molecule type" value="Genomic_DNA"/>
</dbReference>
<reference evidence="4" key="1">
    <citation type="journal article" date="2019" name="Int. J. Syst. Evol. Microbiol.">
        <title>The Global Catalogue of Microorganisms (GCM) 10K type strain sequencing project: providing services to taxonomists for standard genome sequencing and annotation.</title>
        <authorList>
            <consortium name="The Broad Institute Genomics Platform"/>
            <consortium name="The Broad Institute Genome Sequencing Center for Infectious Disease"/>
            <person name="Wu L."/>
            <person name="Ma J."/>
        </authorList>
    </citation>
    <scope>NUCLEOTIDE SEQUENCE [LARGE SCALE GENOMIC DNA]</scope>
    <source>
        <strain evidence="4">KCTC 52141</strain>
    </source>
</reference>
<dbReference type="Pfam" id="PF13435">
    <property type="entry name" value="Cytochrome_C554"/>
    <property type="match status" value="1"/>
</dbReference>
<evidence type="ECO:0000313" key="4">
    <source>
        <dbReference type="Proteomes" id="UP001595548"/>
    </source>
</evidence>
<dbReference type="Gene3D" id="1.10.1130.10">
    <property type="entry name" value="Flavocytochrome C3, Chain A"/>
    <property type="match status" value="1"/>
</dbReference>
<keyword evidence="1" id="KW-0732">Signal</keyword>
<feature type="chain" id="PRO_5045691238" evidence="1">
    <location>
        <begin position="22"/>
        <end position="464"/>
    </location>
</feature>
<dbReference type="InterPro" id="IPR023155">
    <property type="entry name" value="Cyt_c-552/4"/>
</dbReference>
<feature type="domain" description="Cytochrome c-552/4" evidence="2">
    <location>
        <begin position="61"/>
        <end position="147"/>
    </location>
</feature>
<dbReference type="RefSeq" id="WP_382414266.1">
    <property type="nucleotide sequence ID" value="NZ_AP031500.1"/>
</dbReference>
<proteinExistence type="predicted"/>
<dbReference type="InterPro" id="IPR036280">
    <property type="entry name" value="Multihaem_cyt_sf"/>
</dbReference>
<accession>A0ABV7HNI5</accession>
<protein>
    <submittedName>
        <fullName evidence="3">Multiheme c-type cytochrome</fullName>
    </submittedName>
</protein>
<evidence type="ECO:0000313" key="3">
    <source>
        <dbReference type="EMBL" id="MFC3154148.1"/>
    </source>
</evidence>
<feature type="signal peptide" evidence="1">
    <location>
        <begin position="1"/>
        <end position="21"/>
    </location>
</feature>
<dbReference type="Proteomes" id="UP001595548">
    <property type="component" value="Unassembled WGS sequence"/>
</dbReference>